<name>A0ABS6EC17_9FIRM</name>
<evidence type="ECO:0000313" key="2">
    <source>
        <dbReference type="Proteomes" id="UP000749471"/>
    </source>
</evidence>
<organism evidence="1 2">
    <name type="scientific">Tissierella simiarum</name>
    <dbReference type="NCBI Taxonomy" id="2841534"/>
    <lineage>
        <taxon>Bacteria</taxon>
        <taxon>Bacillati</taxon>
        <taxon>Bacillota</taxon>
        <taxon>Tissierellia</taxon>
        <taxon>Tissierellales</taxon>
        <taxon>Tissierellaceae</taxon>
        <taxon>Tissierella</taxon>
    </lineage>
</organism>
<accession>A0ABS6EC17</accession>
<comment type="caution">
    <text evidence="1">The sequence shown here is derived from an EMBL/GenBank/DDBJ whole genome shotgun (WGS) entry which is preliminary data.</text>
</comment>
<dbReference type="EMBL" id="JAHLPM010000032">
    <property type="protein sequence ID" value="MBU5440322.1"/>
    <property type="molecule type" value="Genomic_DNA"/>
</dbReference>
<evidence type="ECO:0000313" key="1">
    <source>
        <dbReference type="EMBL" id="MBU5440322.1"/>
    </source>
</evidence>
<sequence>MIVSASRRTDIPAFYSEWLLNRLREGYVLVSHPRRSGHYSRVVFNPKVVDCIVFWTKNPLPMLGKLMDIEDMGYPFYFQFTLTSYDSKIECGLPPKRELLKTFQKLSEQIGANRVVWRYDPLILSNTLDVSYHLRSFEQMAAILKGKTNRCIFSFLDFYPKVRTAMKGISPMKFDISSIKQIAEGFSAIAQRYGITLSTCSEPVDLSQYGISHASCIDQSMIENTIGCKIKAKKDPNQRLACGCIESVDIGTYDSCMHGCVYCYADSGRSMATLNMARHNPASPILIGEVEKAAIITERDVKSLKDFQLRFI</sequence>
<dbReference type="InterPro" id="IPR014998">
    <property type="entry name" value="DUF1848"/>
</dbReference>
<dbReference type="Pfam" id="PF08902">
    <property type="entry name" value="DUF1848"/>
    <property type="match status" value="1"/>
</dbReference>
<reference evidence="1 2" key="1">
    <citation type="submission" date="2021-06" db="EMBL/GenBank/DDBJ databases">
        <authorList>
            <person name="Sun Q."/>
            <person name="Li D."/>
        </authorList>
    </citation>
    <scope>NUCLEOTIDE SEQUENCE [LARGE SCALE GENOMIC DNA]</scope>
    <source>
        <strain evidence="1 2">MSJ-40</strain>
    </source>
</reference>
<keyword evidence="2" id="KW-1185">Reference proteome</keyword>
<dbReference type="Proteomes" id="UP000749471">
    <property type="component" value="Unassembled WGS sequence"/>
</dbReference>
<proteinExistence type="predicted"/>
<protein>
    <submittedName>
        <fullName evidence="1">DUF1848 domain-containing protein</fullName>
    </submittedName>
</protein>
<dbReference type="RefSeq" id="WP_216522492.1">
    <property type="nucleotide sequence ID" value="NZ_JAHLPM010000032.1"/>
</dbReference>
<gene>
    <name evidence="1" type="ORF">KQI42_20205</name>
</gene>